<keyword evidence="5 7" id="KW-0560">Oxidoreductase</keyword>
<dbReference type="NCBIfam" id="TIGR01850">
    <property type="entry name" value="argC"/>
    <property type="match status" value="1"/>
</dbReference>
<dbReference type="InterPro" id="IPR023013">
    <property type="entry name" value="AGPR_AS"/>
</dbReference>
<dbReference type="PANTHER" id="PTHR32338:SF10">
    <property type="entry name" value="N-ACETYL-GAMMA-GLUTAMYL-PHOSPHATE REDUCTASE, CHLOROPLASTIC-RELATED"/>
    <property type="match status" value="1"/>
</dbReference>
<gene>
    <name evidence="7 10" type="primary">argC</name>
    <name evidence="10" type="ORF">Hs20B_12750</name>
</gene>
<dbReference type="GO" id="GO:0003942">
    <property type="term" value="F:N-acetyl-gamma-glutamyl-phosphate reductase activity"/>
    <property type="evidence" value="ECO:0007669"/>
    <property type="project" value="UniProtKB-UniRule"/>
</dbReference>
<evidence type="ECO:0000313" key="10">
    <source>
        <dbReference type="EMBL" id="GFH40877.1"/>
    </source>
</evidence>
<keyword evidence="7" id="KW-0963">Cytoplasm</keyword>
<comment type="function">
    <text evidence="7">Catalyzes the NADPH-dependent reduction of N-acetyl-5-glutamyl phosphate to yield N-acetyl-L-glutamate 5-semialdehyde.</text>
</comment>
<evidence type="ECO:0000256" key="8">
    <source>
        <dbReference type="PROSITE-ProRule" id="PRU10010"/>
    </source>
</evidence>
<organism evidence="10 11">
    <name type="scientific">Pseudolactococcus insecticola</name>
    <dbReference type="NCBI Taxonomy" id="2709158"/>
    <lineage>
        <taxon>Bacteria</taxon>
        <taxon>Bacillati</taxon>
        <taxon>Bacillota</taxon>
        <taxon>Bacilli</taxon>
        <taxon>Lactobacillales</taxon>
        <taxon>Streptococcaceae</taxon>
        <taxon>Pseudolactococcus</taxon>
    </lineage>
</organism>
<dbReference type="SUPFAM" id="SSF55347">
    <property type="entry name" value="Glyceraldehyde-3-phosphate dehydrogenase-like, C-terminal domain"/>
    <property type="match status" value="1"/>
</dbReference>
<dbReference type="RefSeq" id="WP_172356817.1">
    <property type="nucleotide sequence ID" value="NZ_BLLH01000006.1"/>
</dbReference>
<dbReference type="InterPro" id="IPR000706">
    <property type="entry name" value="AGPR_type-1"/>
</dbReference>
<dbReference type="Gene3D" id="3.30.360.10">
    <property type="entry name" value="Dihydrodipicolinate Reductase, domain 2"/>
    <property type="match status" value="1"/>
</dbReference>
<reference evidence="10 11" key="1">
    <citation type="submission" date="2020-02" db="EMBL/GenBank/DDBJ databases">
        <title>Draft genome sequence of Lactococcus sp. Hs20B0-1.</title>
        <authorList>
            <person name="Noda S."/>
            <person name="Yuki M."/>
            <person name="Ohkuma M."/>
        </authorList>
    </citation>
    <scope>NUCLEOTIDE SEQUENCE [LARGE SCALE GENOMIC DNA]</scope>
    <source>
        <strain evidence="10 11">Hs20B0-1</strain>
    </source>
</reference>
<proteinExistence type="inferred from homology"/>
<evidence type="ECO:0000256" key="7">
    <source>
        <dbReference type="HAMAP-Rule" id="MF_00150"/>
    </source>
</evidence>
<dbReference type="SMART" id="SM00859">
    <property type="entry name" value="Semialdhyde_dh"/>
    <property type="match status" value="1"/>
</dbReference>
<dbReference type="InterPro" id="IPR058924">
    <property type="entry name" value="AGPR_dimerisation_dom"/>
</dbReference>
<dbReference type="GO" id="GO:0051287">
    <property type="term" value="F:NAD binding"/>
    <property type="evidence" value="ECO:0007669"/>
    <property type="project" value="InterPro"/>
</dbReference>
<comment type="subcellular location">
    <subcellularLocation>
        <location evidence="7">Cytoplasm</location>
    </subcellularLocation>
</comment>
<feature type="domain" description="Semialdehyde dehydrogenase NAD-binding" evidence="9">
    <location>
        <begin position="3"/>
        <end position="145"/>
    </location>
</feature>
<dbReference type="InterPro" id="IPR036291">
    <property type="entry name" value="NAD(P)-bd_dom_sf"/>
</dbReference>
<evidence type="ECO:0000256" key="6">
    <source>
        <dbReference type="ARBA" id="ARBA00050557"/>
    </source>
</evidence>
<keyword evidence="11" id="KW-1185">Reference proteome</keyword>
<dbReference type="HAMAP" id="MF_00150">
    <property type="entry name" value="ArgC_type1"/>
    <property type="match status" value="1"/>
</dbReference>
<dbReference type="UniPathway" id="UPA00068">
    <property type="reaction ID" value="UER00108"/>
</dbReference>
<dbReference type="EMBL" id="BLLH01000006">
    <property type="protein sequence ID" value="GFH40877.1"/>
    <property type="molecule type" value="Genomic_DNA"/>
</dbReference>
<dbReference type="SUPFAM" id="SSF51735">
    <property type="entry name" value="NAD(P)-binding Rossmann-fold domains"/>
    <property type="match status" value="1"/>
</dbReference>
<evidence type="ECO:0000256" key="4">
    <source>
        <dbReference type="ARBA" id="ARBA00022857"/>
    </source>
</evidence>
<evidence type="ECO:0000313" key="11">
    <source>
        <dbReference type="Proteomes" id="UP000475928"/>
    </source>
</evidence>
<dbReference type="CDD" id="cd17895">
    <property type="entry name" value="AGPR_1_N"/>
    <property type="match status" value="1"/>
</dbReference>
<comment type="caution">
    <text evidence="10">The sequence shown here is derived from an EMBL/GenBank/DDBJ whole genome shotgun (WGS) entry which is preliminary data.</text>
</comment>
<dbReference type="InterPro" id="IPR000534">
    <property type="entry name" value="Semialdehyde_DH_NAD-bd"/>
</dbReference>
<dbReference type="PANTHER" id="PTHR32338">
    <property type="entry name" value="N-ACETYL-GAMMA-GLUTAMYL-PHOSPHATE REDUCTASE, CHLOROPLASTIC-RELATED-RELATED"/>
    <property type="match status" value="1"/>
</dbReference>
<dbReference type="InterPro" id="IPR050085">
    <property type="entry name" value="AGPR"/>
</dbReference>
<keyword evidence="4 7" id="KW-0521">NADP</keyword>
<dbReference type="GO" id="GO:0070401">
    <property type="term" value="F:NADP+ binding"/>
    <property type="evidence" value="ECO:0007669"/>
    <property type="project" value="InterPro"/>
</dbReference>
<evidence type="ECO:0000256" key="2">
    <source>
        <dbReference type="ARBA" id="ARBA00022571"/>
    </source>
</evidence>
<sequence length="347" mass="38371">MKKIAIVGISGYSGLELLRLLHGHSEVEIDGVYGTSNIGTSLTSIFPKLAFFPEYASLTIKAFSASEIMATSDLVFFATPAGIASELARELILADFPVIDLSGDFRLQDVNQYEKWYKKSAIHSDLLSKADYLLADFDTPQQNYISNPGCYATGTLLSLAPLYQSKVDLIAYDSVIVDAKSGLSGAGKKLTDSSHFVNVNENVSMYKLNQHQHIPEIFNKLKSWQNQTLPIQFTTSLIPVNRGIFVSSYAKLAKNITFEQVVSAYHELYDDKYFVRVFDQGHLPDLHQVVGTNFTDIGLDYNPLTNTLTVVTVIDNLVKGAAGQAIQNMNHFFGFDEKAGLDLVPIF</sequence>
<keyword evidence="3 7" id="KW-0028">Amino-acid biosynthesis</keyword>
<dbReference type="AlphaFoldDB" id="A0A6A0BAL0"/>
<keyword evidence="2 7" id="KW-0055">Arginine biosynthesis</keyword>
<dbReference type="FunFam" id="3.30.360.10:FF:000014">
    <property type="entry name" value="N-acetyl-gamma-glutamyl-phosphate reductase"/>
    <property type="match status" value="1"/>
</dbReference>
<dbReference type="EC" id="1.2.1.38" evidence="7"/>
<protein>
    <recommendedName>
        <fullName evidence="7">N-acetyl-gamma-glutamyl-phosphate reductase</fullName>
        <shortName evidence="7">AGPR</shortName>
        <ecNumber evidence="7">1.2.1.38</ecNumber>
    </recommendedName>
    <alternativeName>
        <fullName evidence="7">N-acetyl-glutamate semialdehyde dehydrogenase</fullName>
        <shortName evidence="7">NAGSA dehydrogenase</shortName>
    </alternativeName>
</protein>
<dbReference type="CDD" id="cd23934">
    <property type="entry name" value="AGPR_1_C"/>
    <property type="match status" value="1"/>
</dbReference>
<dbReference type="Proteomes" id="UP000475928">
    <property type="component" value="Unassembled WGS sequence"/>
</dbReference>
<evidence type="ECO:0000256" key="3">
    <source>
        <dbReference type="ARBA" id="ARBA00022605"/>
    </source>
</evidence>
<dbReference type="Gene3D" id="3.40.50.720">
    <property type="entry name" value="NAD(P)-binding Rossmann-like Domain"/>
    <property type="match status" value="1"/>
</dbReference>
<dbReference type="GO" id="GO:0006526">
    <property type="term" value="P:L-arginine biosynthetic process"/>
    <property type="evidence" value="ECO:0007669"/>
    <property type="project" value="UniProtKB-UniRule"/>
</dbReference>
<evidence type="ECO:0000256" key="5">
    <source>
        <dbReference type="ARBA" id="ARBA00023002"/>
    </source>
</evidence>
<comment type="catalytic activity">
    <reaction evidence="6 7">
        <text>N-acetyl-L-glutamate 5-semialdehyde + phosphate + NADP(+) = N-acetyl-L-glutamyl 5-phosphate + NADPH + H(+)</text>
        <dbReference type="Rhea" id="RHEA:21588"/>
        <dbReference type="ChEBI" id="CHEBI:15378"/>
        <dbReference type="ChEBI" id="CHEBI:29123"/>
        <dbReference type="ChEBI" id="CHEBI:43474"/>
        <dbReference type="ChEBI" id="CHEBI:57783"/>
        <dbReference type="ChEBI" id="CHEBI:57936"/>
        <dbReference type="ChEBI" id="CHEBI:58349"/>
        <dbReference type="EC" id="1.2.1.38"/>
    </reaction>
</comment>
<evidence type="ECO:0000259" key="9">
    <source>
        <dbReference type="SMART" id="SM00859"/>
    </source>
</evidence>
<evidence type="ECO:0000256" key="1">
    <source>
        <dbReference type="ARBA" id="ARBA00004862"/>
    </source>
</evidence>
<comment type="similarity">
    <text evidence="7">Belongs to the NAGSA dehydrogenase family. Type 1 subfamily.</text>
</comment>
<accession>A0A6A0BAL0</accession>
<dbReference type="Pfam" id="PF01118">
    <property type="entry name" value="Semialdhyde_dh"/>
    <property type="match status" value="1"/>
</dbReference>
<dbReference type="GO" id="GO:0005737">
    <property type="term" value="C:cytoplasm"/>
    <property type="evidence" value="ECO:0007669"/>
    <property type="project" value="UniProtKB-SubCell"/>
</dbReference>
<dbReference type="Pfam" id="PF22698">
    <property type="entry name" value="Semialdhyde_dhC_1"/>
    <property type="match status" value="1"/>
</dbReference>
<name>A0A6A0BAL0_9LACT</name>
<feature type="active site" evidence="7 8">
    <location>
        <position position="150"/>
    </location>
</feature>
<comment type="pathway">
    <text evidence="1 7">Amino-acid biosynthesis; L-arginine biosynthesis; N(2)-acetyl-L-ornithine from L-glutamate: step 3/4.</text>
</comment>
<dbReference type="PROSITE" id="PS01224">
    <property type="entry name" value="ARGC"/>
    <property type="match status" value="1"/>
</dbReference>